<proteinExistence type="inferred from homology"/>
<feature type="region of interest" description="Disordered" evidence="6">
    <location>
        <begin position="506"/>
        <end position="561"/>
    </location>
</feature>
<evidence type="ECO:0000259" key="8">
    <source>
        <dbReference type="Pfam" id="PF04542"/>
    </source>
</evidence>
<feature type="region of interest" description="Disordered" evidence="6">
    <location>
        <begin position="398"/>
        <end position="462"/>
    </location>
</feature>
<dbReference type="InterPro" id="IPR013324">
    <property type="entry name" value="RNA_pol_sigma_r3/r4-like"/>
</dbReference>
<evidence type="ECO:0000313" key="11">
    <source>
        <dbReference type="EMBL" id="MQM26955.1"/>
    </source>
</evidence>
<sequence>MSIPPRGAQPEADSIVKSNGDSENSSNPVDRPASPARRHRAPRSYELGATRKEHRRTMPETVPAGDPRGQGPDAAPDPDDTPATRSDPELIAATRRGDTTAYAVLYERHVHAARRLSRILSRDPAGADDLVSETFAKLLHTFREGGGPDLAFRPYMLQTLRNTFYDRVRRDKRVEFTDDLSPHDSGEIFVDPAVEGQERRYAALAFGKLPERWRMVLWHTEVEEDSPAQVARMLGMTPNGVSALAYRAREKLRQNYLTEHAADAPREACRWTVDRLGARVRGKLGERDAQKVDGHLDSCVTCSLLFAELTELNAGLRGVIAGVLLGGAAAPYIAAATVSAAGLAVGGLLAFVSAPFIAAANWIRRIVQQLGTKGTLATGTAATVAAAVVVFALVSGDEEQPPQAAPDEPAVAAPAEPEPDTEDPPADPGEPPAEPDDPAPEPDPEDPAEEPSPAVPASYGIEHGLGTTGLVAGGDAVLPIRLEAPAGGGYAPRTDRAPEAAVAALDDRAGETASARDDRNETTAAQYGDAVGPATARDDRSAESAAERERAAESAPGYGQAAATDRVTLDIVLPDGVTLASETAEPGWTCIEADGDAATTVQCTVPRMPSPAEAHVRIRIGDDVSGYQTFEVTVEGPGISGTTALQVPIAPAGSTVGYASLDATGVTASGNTWMTCAVPGCHDAALLGAGDRWPMKAYKPEHAPPGREGQAASGAVLDLPAGATVAWAGLYWAGVHDDLPTEVALHGPGGTWTDLTADTTTPTSPGAQAFTDVTELVASGGEYWVATDNHRLPTSPCKTWPIAPSAHCLEPHWAGWSLTVVYTEPGADPKEVAVYDGAPAADTEIEIEDGGDVDIAATLWGGSAYRNGDTLTAGDEHLGEPATCRANGAADNPDWYAFGVDVHVHRARTGDEAVIRFERGDDPFIVGVIAVAQPRSDGSP</sequence>
<name>A0A6L5GBB2_9ACTN</name>
<feature type="transmembrane region" description="Helical" evidence="7">
    <location>
        <begin position="314"/>
        <end position="334"/>
    </location>
</feature>
<feature type="compositionally biased region" description="Low complexity" evidence="6">
    <location>
        <begin position="401"/>
        <end position="415"/>
    </location>
</feature>
<dbReference type="InterPro" id="IPR013249">
    <property type="entry name" value="RNA_pol_sigma70_r4_t2"/>
</dbReference>
<dbReference type="AlphaFoldDB" id="A0A6L5GBB2"/>
<evidence type="ECO:0000256" key="3">
    <source>
        <dbReference type="ARBA" id="ARBA00023082"/>
    </source>
</evidence>
<dbReference type="NCBIfam" id="TIGR02937">
    <property type="entry name" value="sigma70-ECF"/>
    <property type="match status" value="1"/>
</dbReference>
<evidence type="ECO:0000256" key="4">
    <source>
        <dbReference type="ARBA" id="ARBA00023125"/>
    </source>
</evidence>
<dbReference type="InterPro" id="IPR027383">
    <property type="entry name" value="Znf_put"/>
</dbReference>
<dbReference type="InterPro" id="IPR036388">
    <property type="entry name" value="WH-like_DNA-bd_sf"/>
</dbReference>
<feature type="region of interest" description="Disordered" evidence="6">
    <location>
        <begin position="1"/>
        <end position="90"/>
    </location>
</feature>
<dbReference type="CDD" id="cd06171">
    <property type="entry name" value="Sigma70_r4"/>
    <property type="match status" value="1"/>
</dbReference>
<protein>
    <submittedName>
        <fullName evidence="11">Sigma-70 family RNA polymerase sigma factor</fullName>
    </submittedName>
</protein>
<accession>A0A6L5GBB2</accession>
<feature type="compositionally biased region" description="Low complexity" evidence="6">
    <location>
        <begin position="63"/>
        <end position="74"/>
    </location>
</feature>
<dbReference type="GO" id="GO:0003677">
    <property type="term" value="F:DNA binding"/>
    <property type="evidence" value="ECO:0007669"/>
    <property type="project" value="UniProtKB-KW"/>
</dbReference>
<gene>
    <name evidence="11" type="ORF">GFD30_15445</name>
</gene>
<dbReference type="GO" id="GO:0006352">
    <property type="term" value="P:DNA-templated transcription initiation"/>
    <property type="evidence" value="ECO:0007669"/>
    <property type="project" value="InterPro"/>
</dbReference>
<dbReference type="Gene3D" id="1.10.1740.10">
    <property type="match status" value="1"/>
</dbReference>
<keyword evidence="7" id="KW-1133">Transmembrane helix</keyword>
<feature type="domain" description="Putative zinc-finger" evidence="10">
    <location>
        <begin position="269"/>
        <end position="302"/>
    </location>
</feature>
<keyword evidence="2" id="KW-0805">Transcription regulation</keyword>
<keyword evidence="7" id="KW-0812">Transmembrane</keyword>
<feature type="compositionally biased region" description="Basic and acidic residues" evidence="6">
    <location>
        <begin position="536"/>
        <end position="552"/>
    </location>
</feature>
<feature type="compositionally biased region" description="Acidic residues" evidence="6">
    <location>
        <begin position="433"/>
        <end position="449"/>
    </location>
</feature>
<comment type="caution">
    <text evidence="11">The sequence shown here is derived from an EMBL/GenBank/DDBJ whole genome shotgun (WGS) entry which is preliminary data.</text>
</comment>
<dbReference type="PANTHER" id="PTHR43133">
    <property type="entry name" value="RNA POLYMERASE ECF-TYPE SIGMA FACTO"/>
    <property type="match status" value="1"/>
</dbReference>
<evidence type="ECO:0000256" key="1">
    <source>
        <dbReference type="ARBA" id="ARBA00010641"/>
    </source>
</evidence>
<evidence type="ECO:0000313" key="12">
    <source>
        <dbReference type="Proteomes" id="UP000477750"/>
    </source>
</evidence>
<dbReference type="InterPro" id="IPR014284">
    <property type="entry name" value="RNA_pol_sigma-70_dom"/>
</dbReference>
<feature type="compositionally biased region" description="Polar residues" evidence="6">
    <location>
        <begin position="16"/>
        <end position="28"/>
    </location>
</feature>
<keyword evidence="5" id="KW-0804">Transcription</keyword>
<evidence type="ECO:0000256" key="6">
    <source>
        <dbReference type="SAM" id="MobiDB-lite"/>
    </source>
</evidence>
<dbReference type="PANTHER" id="PTHR43133:SF8">
    <property type="entry name" value="RNA POLYMERASE SIGMA FACTOR HI_1459-RELATED"/>
    <property type="match status" value="1"/>
</dbReference>
<dbReference type="InterPro" id="IPR013325">
    <property type="entry name" value="RNA_pol_sigma_r2"/>
</dbReference>
<feature type="transmembrane region" description="Helical" evidence="7">
    <location>
        <begin position="340"/>
        <end position="363"/>
    </location>
</feature>
<dbReference type="GO" id="GO:0016987">
    <property type="term" value="F:sigma factor activity"/>
    <property type="evidence" value="ECO:0007669"/>
    <property type="project" value="UniProtKB-KW"/>
</dbReference>
<evidence type="ECO:0000256" key="5">
    <source>
        <dbReference type="ARBA" id="ARBA00023163"/>
    </source>
</evidence>
<evidence type="ECO:0000256" key="2">
    <source>
        <dbReference type="ARBA" id="ARBA00023015"/>
    </source>
</evidence>
<dbReference type="Pfam" id="PF13490">
    <property type="entry name" value="zf-HC2"/>
    <property type="match status" value="1"/>
</dbReference>
<feature type="compositionally biased region" description="Basic and acidic residues" evidence="6">
    <location>
        <begin position="506"/>
        <end position="521"/>
    </location>
</feature>
<dbReference type="SUPFAM" id="SSF88659">
    <property type="entry name" value="Sigma3 and sigma4 domains of RNA polymerase sigma factors"/>
    <property type="match status" value="1"/>
</dbReference>
<dbReference type="SUPFAM" id="SSF88946">
    <property type="entry name" value="Sigma2 domain of RNA polymerase sigma factors"/>
    <property type="match status" value="1"/>
</dbReference>
<evidence type="ECO:0000259" key="10">
    <source>
        <dbReference type="Pfam" id="PF13490"/>
    </source>
</evidence>
<comment type="similarity">
    <text evidence="1">Belongs to the sigma-70 factor family. ECF subfamily.</text>
</comment>
<keyword evidence="4" id="KW-0238">DNA-binding</keyword>
<feature type="domain" description="RNA polymerase sigma-70 region 2" evidence="8">
    <location>
        <begin position="105"/>
        <end position="173"/>
    </location>
</feature>
<dbReference type="EMBL" id="WIAO01000018">
    <property type="protein sequence ID" value="MQM26955.1"/>
    <property type="molecule type" value="Genomic_DNA"/>
</dbReference>
<dbReference type="InterPro" id="IPR039425">
    <property type="entry name" value="RNA_pol_sigma-70-like"/>
</dbReference>
<keyword evidence="12" id="KW-1185">Reference proteome</keyword>
<dbReference type="Proteomes" id="UP000477750">
    <property type="component" value="Unassembled WGS sequence"/>
</dbReference>
<dbReference type="InterPro" id="IPR007627">
    <property type="entry name" value="RNA_pol_sigma70_r2"/>
</dbReference>
<dbReference type="Pfam" id="PF08281">
    <property type="entry name" value="Sigma70_r4_2"/>
    <property type="match status" value="1"/>
</dbReference>
<feature type="domain" description="RNA polymerase sigma factor 70 region 4 type 2" evidence="9">
    <location>
        <begin position="204"/>
        <end position="252"/>
    </location>
</feature>
<keyword evidence="7" id="KW-0472">Membrane</keyword>
<dbReference type="Pfam" id="PF04542">
    <property type="entry name" value="Sigma70_r2"/>
    <property type="match status" value="1"/>
</dbReference>
<reference evidence="11 12" key="1">
    <citation type="submission" date="2019-10" db="EMBL/GenBank/DDBJ databases">
        <title>Glycomyces albidus sp. nov., a novel actinomycete isolated from rhizosphere soil of wheat (Triticum aestivum L.).</title>
        <authorList>
            <person name="Qian L."/>
        </authorList>
    </citation>
    <scope>NUCLEOTIDE SEQUENCE [LARGE SCALE GENOMIC DNA]</scope>
    <source>
        <strain evidence="11 12">NEAU-7082</strain>
    </source>
</reference>
<keyword evidence="3" id="KW-0731">Sigma factor</keyword>
<evidence type="ECO:0000256" key="7">
    <source>
        <dbReference type="SAM" id="Phobius"/>
    </source>
</evidence>
<dbReference type="Gene3D" id="1.10.10.10">
    <property type="entry name" value="Winged helix-like DNA-binding domain superfamily/Winged helix DNA-binding domain"/>
    <property type="match status" value="1"/>
</dbReference>
<evidence type="ECO:0000259" key="9">
    <source>
        <dbReference type="Pfam" id="PF08281"/>
    </source>
</evidence>
<organism evidence="11 12">
    <name type="scientific">Glycomyces albidus</name>
    <dbReference type="NCBI Taxonomy" id="2656774"/>
    <lineage>
        <taxon>Bacteria</taxon>
        <taxon>Bacillati</taxon>
        <taxon>Actinomycetota</taxon>
        <taxon>Actinomycetes</taxon>
        <taxon>Glycomycetales</taxon>
        <taxon>Glycomycetaceae</taxon>
        <taxon>Glycomyces</taxon>
    </lineage>
</organism>